<keyword evidence="1" id="KW-0175">Coiled coil</keyword>
<feature type="coiled-coil region" evidence="1">
    <location>
        <begin position="147"/>
        <end position="206"/>
    </location>
</feature>
<evidence type="ECO:0000256" key="1">
    <source>
        <dbReference type="SAM" id="Coils"/>
    </source>
</evidence>
<dbReference type="EMBL" id="JAPWTJ010000167">
    <property type="protein sequence ID" value="KAJ8981750.1"/>
    <property type="molecule type" value="Genomic_DNA"/>
</dbReference>
<keyword evidence="3" id="KW-1185">Reference proteome</keyword>
<sequence length="232" mass="26503">MQKELEMLRKENAEMKKKISNEAQIVPNLVENIISDKNIDIEKLRDKLNESEKLLEAYTSLNLDRREIQALSNLKRSGTSIEEVLSIIELSSSSEPEISKIEKVGPPNVHYTINAPLGKPNSTEILKPSAKHVRFEDSVDVGQLTNNKKLQLALEETEKALANATETFEREQQELRDREQDLGVQLAEAKLHLSEKEKRINVLDRDSVRKDEMYMKLAKREKGTRKGIDGSR</sequence>
<evidence type="ECO:0000313" key="3">
    <source>
        <dbReference type="Proteomes" id="UP001162164"/>
    </source>
</evidence>
<gene>
    <name evidence="2" type="ORF">NQ317_004930</name>
</gene>
<dbReference type="Proteomes" id="UP001162164">
    <property type="component" value="Unassembled WGS sequence"/>
</dbReference>
<comment type="caution">
    <text evidence="2">The sequence shown here is derived from an EMBL/GenBank/DDBJ whole genome shotgun (WGS) entry which is preliminary data.</text>
</comment>
<feature type="coiled-coil region" evidence="1">
    <location>
        <begin position="5"/>
        <end position="61"/>
    </location>
</feature>
<evidence type="ECO:0000313" key="2">
    <source>
        <dbReference type="EMBL" id="KAJ8981750.1"/>
    </source>
</evidence>
<proteinExistence type="predicted"/>
<name>A0ABQ9JUB0_9CUCU</name>
<organism evidence="2 3">
    <name type="scientific">Molorchus minor</name>
    <dbReference type="NCBI Taxonomy" id="1323400"/>
    <lineage>
        <taxon>Eukaryota</taxon>
        <taxon>Metazoa</taxon>
        <taxon>Ecdysozoa</taxon>
        <taxon>Arthropoda</taxon>
        <taxon>Hexapoda</taxon>
        <taxon>Insecta</taxon>
        <taxon>Pterygota</taxon>
        <taxon>Neoptera</taxon>
        <taxon>Endopterygota</taxon>
        <taxon>Coleoptera</taxon>
        <taxon>Polyphaga</taxon>
        <taxon>Cucujiformia</taxon>
        <taxon>Chrysomeloidea</taxon>
        <taxon>Cerambycidae</taxon>
        <taxon>Lamiinae</taxon>
        <taxon>Monochamini</taxon>
        <taxon>Molorchus</taxon>
    </lineage>
</organism>
<reference evidence="2" key="1">
    <citation type="journal article" date="2023" name="Insect Mol. Biol.">
        <title>Genome sequencing provides insights into the evolution of gene families encoding plant cell wall-degrading enzymes in longhorned beetles.</title>
        <authorList>
            <person name="Shin N.R."/>
            <person name="Okamura Y."/>
            <person name="Kirsch R."/>
            <person name="Pauchet Y."/>
        </authorList>
    </citation>
    <scope>NUCLEOTIDE SEQUENCE</scope>
    <source>
        <strain evidence="2">MMC_N1</strain>
    </source>
</reference>
<protein>
    <submittedName>
        <fullName evidence="2">Uncharacterized protein</fullName>
    </submittedName>
</protein>
<accession>A0ABQ9JUB0</accession>